<keyword evidence="7" id="KW-1185">Reference proteome</keyword>
<comment type="similarity">
    <text evidence="2 5">Belongs to the glycosyl hydrolase 72 family.</text>
</comment>
<dbReference type="Pfam" id="PF03198">
    <property type="entry name" value="Glyco_hydro_72"/>
    <property type="match status" value="1"/>
</dbReference>
<dbReference type="GO" id="GO:0098552">
    <property type="term" value="C:side of membrane"/>
    <property type="evidence" value="ECO:0007669"/>
    <property type="project" value="UniProtKB-KW"/>
</dbReference>
<evidence type="ECO:0000256" key="1">
    <source>
        <dbReference type="ARBA" id="ARBA00004609"/>
    </source>
</evidence>
<dbReference type="Proteomes" id="UP000012174">
    <property type="component" value="Unassembled WGS sequence"/>
</dbReference>
<dbReference type="eggNOG" id="ENOG502SHAA">
    <property type="taxonomic scope" value="Eukaryota"/>
</dbReference>
<keyword evidence="4" id="KW-0325">Glycoprotein</keyword>
<feature type="signal peptide" evidence="5">
    <location>
        <begin position="1"/>
        <end position="21"/>
    </location>
</feature>
<gene>
    <name evidence="6" type="ORF">UCREL1_9446</name>
</gene>
<reference evidence="7" key="1">
    <citation type="journal article" date="2013" name="Genome Announc.">
        <title>Draft genome sequence of the grapevine dieback fungus Eutypa lata UCR-EL1.</title>
        <authorList>
            <person name="Blanco-Ulate B."/>
            <person name="Rolshausen P.E."/>
            <person name="Cantu D."/>
        </authorList>
    </citation>
    <scope>NUCLEOTIDE SEQUENCE [LARGE SCALE GENOMIC DNA]</scope>
    <source>
        <strain evidence="7">UCR-EL1</strain>
    </source>
</reference>
<organism evidence="6 7">
    <name type="scientific">Eutypa lata (strain UCR-EL1)</name>
    <name type="common">Grapevine dieback disease fungus</name>
    <name type="synonym">Eutypa armeniacae</name>
    <dbReference type="NCBI Taxonomy" id="1287681"/>
    <lineage>
        <taxon>Eukaryota</taxon>
        <taxon>Fungi</taxon>
        <taxon>Dikarya</taxon>
        <taxon>Ascomycota</taxon>
        <taxon>Pezizomycotina</taxon>
        <taxon>Sordariomycetes</taxon>
        <taxon>Xylariomycetidae</taxon>
        <taxon>Xylariales</taxon>
        <taxon>Diatrypaceae</taxon>
        <taxon>Eutypa</taxon>
    </lineage>
</organism>
<dbReference type="AlphaFoldDB" id="M7SHK9"/>
<dbReference type="EMBL" id="KB707198">
    <property type="protein sequence ID" value="EMR63607.1"/>
    <property type="molecule type" value="Genomic_DNA"/>
</dbReference>
<evidence type="ECO:0000313" key="6">
    <source>
        <dbReference type="EMBL" id="EMR63607.1"/>
    </source>
</evidence>
<evidence type="ECO:0000256" key="4">
    <source>
        <dbReference type="ARBA" id="ARBA00023180"/>
    </source>
</evidence>
<keyword evidence="5" id="KW-0336">GPI-anchor</keyword>
<evidence type="ECO:0000256" key="5">
    <source>
        <dbReference type="RuleBase" id="RU361209"/>
    </source>
</evidence>
<dbReference type="HOGENOM" id="CLU_1643702_0_0_1"/>
<keyword evidence="3 5" id="KW-0732">Signal</keyword>
<dbReference type="GO" id="GO:0031505">
    <property type="term" value="P:fungal-type cell wall organization"/>
    <property type="evidence" value="ECO:0007669"/>
    <property type="project" value="TreeGrafter"/>
</dbReference>
<keyword evidence="5" id="KW-0449">Lipoprotein</keyword>
<dbReference type="SUPFAM" id="SSF51445">
    <property type="entry name" value="(Trans)glycosidases"/>
    <property type="match status" value="1"/>
</dbReference>
<dbReference type="Gene3D" id="3.20.20.80">
    <property type="entry name" value="Glycosidases"/>
    <property type="match status" value="1"/>
</dbReference>
<dbReference type="GO" id="GO:0071970">
    <property type="term" value="P:fungal-type cell wall (1-&gt;3)-beta-D-glucan biosynthetic process"/>
    <property type="evidence" value="ECO:0007669"/>
    <property type="project" value="TreeGrafter"/>
</dbReference>
<keyword evidence="5" id="KW-0472">Membrane</keyword>
<evidence type="ECO:0000256" key="3">
    <source>
        <dbReference type="ARBA" id="ARBA00022729"/>
    </source>
</evidence>
<dbReference type="GO" id="GO:0005886">
    <property type="term" value="C:plasma membrane"/>
    <property type="evidence" value="ECO:0007669"/>
    <property type="project" value="UniProtKB-SubCell"/>
</dbReference>
<dbReference type="GO" id="GO:0042124">
    <property type="term" value="F:1,3-beta-glucanosyltransferase activity"/>
    <property type="evidence" value="ECO:0007669"/>
    <property type="project" value="TreeGrafter"/>
</dbReference>
<name>M7SHK9_EUTLA</name>
<dbReference type="OrthoDB" id="421038at2759"/>
<keyword evidence="5" id="KW-0808">Transferase</keyword>
<evidence type="ECO:0000256" key="2">
    <source>
        <dbReference type="ARBA" id="ARBA00007528"/>
    </source>
</evidence>
<feature type="chain" id="PRO_5005141280" description="1,3-beta-glucanosyltransferase" evidence="5">
    <location>
        <begin position="22"/>
        <end position="161"/>
    </location>
</feature>
<dbReference type="InterPro" id="IPR017853">
    <property type="entry name" value="GH"/>
</dbReference>
<dbReference type="InterPro" id="IPR004886">
    <property type="entry name" value="Glucanosyltransferase"/>
</dbReference>
<accession>M7SHK9</accession>
<proteinExistence type="inferred from homology"/>
<sequence>MWRHILAWCLTLLMAASRVDGISQISVKGTKLYDEDGNQFFMKGVAYQFENIKDPLINTSKCQLDAGLIKDLGANTIRVYAVDGTQSHDGCMQAFASQGIYVWLDLPSPYMAFNRNTPEWSMEMFSNFSGTIDAFAGYDNVLAFTTRQLSQHHTSKQRCET</sequence>
<comment type="function">
    <text evidence="5">Splits internally a 1,3-beta-glucan molecule and transfers the newly generated reducing end (the donor) to the non-reducing end of another 1,3-beta-glucan molecule (the acceptor) forming a 1,3-beta linkage, resulting in the elongation of 1,3-beta-glucan chains in the cell wall.</text>
</comment>
<dbReference type="PANTHER" id="PTHR31468:SF8">
    <property type="entry name" value="1,3-BETA-GLUCANOSYLTRANSFERASE GAS2"/>
    <property type="match status" value="1"/>
</dbReference>
<comment type="subcellular location">
    <subcellularLocation>
        <location evidence="1 5">Cell membrane</location>
        <topology evidence="1 5">Lipid-anchor</topology>
        <topology evidence="1 5">GPI-anchor</topology>
    </subcellularLocation>
</comment>
<dbReference type="EC" id="2.4.1.-" evidence="5"/>
<protein>
    <recommendedName>
        <fullName evidence="5">1,3-beta-glucanosyltransferase</fullName>
        <ecNumber evidence="5">2.4.1.-</ecNumber>
    </recommendedName>
</protein>
<dbReference type="PANTHER" id="PTHR31468">
    <property type="entry name" value="1,3-BETA-GLUCANOSYLTRANSFERASE GAS1"/>
    <property type="match status" value="1"/>
</dbReference>
<dbReference type="KEGG" id="ela:UCREL1_9446"/>
<evidence type="ECO:0000313" key="7">
    <source>
        <dbReference type="Proteomes" id="UP000012174"/>
    </source>
</evidence>